<reference evidence="2" key="1">
    <citation type="submission" date="2020-02" db="EMBL/GenBank/DDBJ databases">
        <authorList>
            <person name="Meier V. D."/>
        </authorList>
    </citation>
    <scope>NUCLEOTIDE SEQUENCE</scope>
    <source>
        <strain evidence="2">AVDCRST_MAG77</strain>
    </source>
</reference>
<feature type="compositionally biased region" description="Polar residues" evidence="1">
    <location>
        <begin position="106"/>
        <end position="115"/>
    </location>
</feature>
<name>A0A6J4IUC6_9CHLR</name>
<accession>A0A6J4IUC6</accession>
<sequence length="115" mass="12299">MVALLTTAPLSFHTMDDTHFFPSTGQAVMNATYDFVTANGGAQRTGLPIADPVSTAGVTQRTFQRARIDRSDVTGELTLGAIGPEYLRRAGLTFTPSRTRAAPRTSAISRRPATT</sequence>
<evidence type="ECO:0000256" key="1">
    <source>
        <dbReference type="SAM" id="MobiDB-lite"/>
    </source>
</evidence>
<evidence type="ECO:0000313" key="2">
    <source>
        <dbReference type="EMBL" id="CAA9260526.1"/>
    </source>
</evidence>
<dbReference type="EMBL" id="CADCTC010000154">
    <property type="protein sequence ID" value="CAA9260526.1"/>
    <property type="molecule type" value="Genomic_DNA"/>
</dbReference>
<dbReference type="AlphaFoldDB" id="A0A6J4IUC6"/>
<proteinExistence type="predicted"/>
<gene>
    <name evidence="2" type="ORF">AVDCRST_MAG77-2548</name>
</gene>
<protein>
    <submittedName>
        <fullName evidence="2">Uncharacterized protein</fullName>
    </submittedName>
</protein>
<feature type="region of interest" description="Disordered" evidence="1">
    <location>
        <begin position="96"/>
        <end position="115"/>
    </location>
</feature>
<organism evidence="2">
    <name type="scientific">uncultured Chloroflexota bacterium</name>
    <dbReference type="NCBI Taxonomy" id="166587"/>
    <lineage>
        <taxon>Bacteria</taxon>
        <taxon>Bacillati</taxon>
        <taxon>Chloroflexota</taxon>
        <taxon>environmental samples</taxon>
    </lineage>
</organism>